<dbReference type="Pfam" id="PF23572">
    <property type="entry name" value="GH3_C"/>
    <property type="match status" value="1"/>
</dbReference>
<dbReference type="EMBL" id="FTNM01000001">
    <property type="protein sequence ID" value="SIQ66597.1"/>
    <property type="molecule type" value="Genomic_DNA"/>
</dbReference>
<dbReference type="AlphaFoldDB" id="A0A1N6UM27"/>
<feature type="domain" description="GH3 C-terminal" evidence="2">
    <location>
        <begin position="381"/>
        <end position="494"/>
    </location>
</feature>
<gene>
    <name evidence="3" type="ORF">SAMN05421545_0958</name>
</gene>
<proteinExistence type="predicted"/>
<evidence type="ECO:0000313" key="4">
    <source>
        <dbReference type="Proteomes" id="UP000185924"/>
    </source>
</evidence>
<protein>
    <submittedName>
        <fullName evidence="3">GH3 auxin-responsive promoter</fullName>
    </submittedName>
</protein>
<dbReference type="Pfam" id="PF03321">
    <property type="entry name" value="GH3"/>
    <property type="match status" value="1"/>
</dbReference>
<dbReference type="PANTHER" id="PTHR31901">
    <property type="entry name" value="GH3 DOMAIN-CONTAINING PROTEIN"/>
    <property type="match status" value="1"/>
</dbReference>
<dbReference type="GO" id="GO:0005737">
    <property type="term" value="C:cytoplasm"/>
    <property type="evidence" value="ECO:0007669"/>
    <property type="project" value="TreeGrafter"/>
</dbReference>
<evidence type="ECO:0000259" key="2">
    <source>
        <dbReference type="Pfam" id="PF23572"/>
    </source>
</evidence>
<dbReference type="InterPro" id="IPR004993">
    <property type="entry name" value="GH3"/>
</dbReference>
<dbReference type="STRING" id="1077936.SAMN05421545_0958"/>
<dbReference type="PANTHER" id="PTHR31901:SF9">
    <property type="entry name" value="GH3 DOMAIN-CONTAINING PROTEIN"/>
    <property type="match status" value="1"/>
</dbReference>
<keyword evidence="4" id="KW-1185">Reference proteome</keyword>
<sequence length="510" mass="58312">MEIINSIVTWVMKKRIHDIDLFRKYPHEVQNELFQDLISTAKNTEFGKKYGFGDMKSVKTFQERVPIATYEDLYPYIERVMKGEQNILWPSKIEWFAKSSGTTNARSKFIPVSPESLEDCHYKGGKDMLSLYVNNYPNTKLFTGKGLSIGGSHHPNEFNAKTSCGDVSAVIMQNLPIWAEAMRTPPLKVALMDKWEEKIEKMVEVTVPENVTSLSGVPTWTYVLLKRILEVTGKKNILEVWPNLELFTHGAVAFGPYRQLFREIIPSAQMHYLEVYNASEGFFGIQDQRDTEDEMLLMLDYGVYYEFIPMDQFEEENPKTLTLDQVELGKNYAIVISTNAGLWRYKIGDTIRFTNLSPYRIKISGRTKHFINAFGEEVIVENAEVAITKACEATGAIISNFTAAPVYMQSGKRGGHEWLIEFEKEPDSLPHFTQVLDQALREINSDYDAKRQNDIALQEPIVHAAPKGTFMNWLSKKGKLGGQHKVPRLSNTREYLEEIMEVSGLARVKN</sequence>
<feature type="domain" description="GH3 middle" evidence="1">
    <location>
        <begin position="297"/>
        <end position="366"/>
    </location>
</feature>
<dbReference type="Proteomes" id="UP000185924">
    <property type="component" value="Unassembled WGS sequence"/>
</dbReference>
<evidence type="ECO:0000259" key="1">
    <source>
        <dbReference type="Pfam" id="PF23571"/>
    </source>
</evidence>
<dbReference type="InterPro" id="IPR055378">
    <property type="entry name" value="GH3_C"/>
</dbReference>
<dbReference type="GO" id="GO:0016881">
    <property type="term" value="F:acid-amino acid ligase activity"/>
    <property type="evidence" value="ECO:0007669"/>
    <property type="project" value="TreeGrafter"/>
</dbReference>
<dbReference type="InterPro" id="IPR055377">
    <property type="entry name" value="GH3_M"/>
</dbReference>
<name>A0A1N6UM27_9BACT</name>
<reference evidence="4" key="1">
    <citation type="submission" date="2017-01" db="EMBL/GenBank/DDBJ databases">
        <authorList>
            <person name="Varghese N."/>
            <person name="Submissions S."/>
        </authorList>
    </citation>
    <scope>NUCLEOTIDE SEQUENCE [LARGE SCALE GENOMIC DNA]</scope>
    <source>
        <strain evidence="4">DM9</strain>
    </source>
</reference>
<evidence type="ECO:0000313" key="3">
    <source>
        <dbReference type="EMBL" id="SIQ66597.1"/>
    </source>
</evidence>
<organism evidence="3 4">
    <name type="scientific">Pontibacter lucknowensis</name>
    <dbReference type="NCBI Taxonomy" id="1077936"/>
    <lineage>
        <taxon>Bacteria</taxon>
        <taxon>Pseudomonadati</taxon>
        <taxon>Bacteroidota</taxon>
        <taxon>Cytophagia</taxon>
        <taxon>Cytophagales</taxon>
        <taxon>Hymenobacteraceae</taxon>
        <taxon>Pontibacter</taxon>
    </lineage>
</organism>
<accession>A0A1N6UM27</accession>
<dbReference type="Pfam" id="PF23571">
    <property type="entry name" value="GH3_M"/>
    <property type="match status" value="1"/>
</dbReference>